<evidence type="ECO:0000256" key="5">
    <source>
        <dbReference type="ARBA" id="ARBA00023277"/>
    </source>
</evidence>
<evidence type="ECO:0000256" key="7">
    <source>
        <dbReference type="ARBA" id="ARBA00023326"/>
    </source>
</evidence>
<feature type="chain" id="PRO_5043552848" description="chitinase" evidence="11">
    <location>
        <begin position="26"/>
        <end position="417"/>
    </location>
</feature>
<keyword evidence="3 8" id="KW-0378">Hydrolase</keyword>
<dbReference type="GO" id="GO:0000272">
    <property type="term" value="P:polysaccharide catabolic process"/>
    <property type="evidence" value="ECO:0007669"/>
    <property type="project" value="UniProtKB-KW"/>
</dbReference>
<comment type="caution">
    <text evidence="13">The sequence shown here is derived from an EMBL/GenBank/DDBJ whole genome shotgun (WGS) entry which is preliminary data.</text>
</comment>
<evidence type="ECO:0000256" key="4">
    <source>
        <dbReference type="ARBA" id="ARBA00023024"/>
    </source>
</evidence>
<proteinExistence type="inferred from homology"/>
<dbReference type="PANTHER" id="PTHR45708:SF49">
    <property type="entry name" value="ENDOCHITINASE"/>
    <property type="match status" value="1"/>
</dbReference>
<feature type="region of interest" description="Disordered" evidence="10">
    <location>
        <begin position="368"/>
        <end position="417"/>
    </location>
</feature>
<comment type="catalytic activity">
    <reaction evidence="1">
        <text>Random endo-hydrolysis of N-acetyl-beta-D-glucosaminide (1-&gt;4)-beta-linkages in chitin and chitodextrins.</text>
        <dbReference type="EC" id="3.2.1.14"/>
    </reaction>
</comment>
<evidence type="ECO:0000256" key="9">
    <source>
        <dbReference type="RuleBase" id="RU004453"/>
    </source>
</evidence>
<evidence type="ECO:0000313" key="13">
    <source>
        <dbReference type="EMBL" id="KAK6332503.1"/>
    </source>
</evidence>
<evidence type="ECO:0000313" key="14">
    <source>
        <dbReference type="Proteomes" id="UP001373714"/>
    </source>
</evidence>
<evidence type="ECO:0000256" key="8">
    <source>
        <dbReference type="RuleBase" id="RU000489"/>
    </source>
</evidence>
<feature type="domain" description="GH18" evidence="12">
    <location>
        <begin position="32"/>
        <end position="354"/>
    </location>
</feature>
<dbReference type="EC" id="3.2.1.14" evidence="2"/>
<dbReference type="GO" id="GO:0006032">
    <property type="term" value="P:chitin catabolic process"/>
    <property type="evidence" value="ECO:0007669"/>
    <property type="project" value="UniProtKB-KW"/>
</dbReference>
<gene>
    <name evidence="13" type="primary">CHT1</name>
    <name evidence="13" type="ORF">TWF730_004169</name>
</gene>
<dbReference type="SUPFAM" id="SSF51445">
    <property type="entry name" value="(Trans)glycosidases"/>
    <property type="match status" value="1"/>
</dbReference>
<evidence type="ECO:0000256" key="1">
    <source>
        <dbReference type="ARBA" id="ARBA00000822"/>
    </source>
</evidence>
<dbReference type="InterPro" id="IPR001579">
    <property type="entry name" value="Glyco_hydro_18_chit_AS"/>
</dbReference>
<comment type="similarity">
    <text evidence="9">Belongs to the glycosyl hydrolase 18 family.</text>
</comment>
<reference evidence="13 14" key="1">
    <citation type="submission" date="2019-10" db="EMBL/GenBank/DDBJ databases">
        <authorList>
            <person name="Palmer J.M."/>
        </authorList>
    </citation>
    <scope>NUCLEOTIDE SEQUENCE [LARGE SCALE GENOMIC DNA]</scope>
    <source>
        <strain evidence="13 14">TWF730</strain>
    </source>
</reference>
<keyword evidence="5" id="KW-0119">Carbohydrate metabolism</keyword>
<keyword evidence="14" id="KW-1185">Reference proteome</keyword>
<dbReference type="Pfam" id="PF00704">
    <property type="entry name" value="Glyco_hydro_18"/>
    <property type="match status" value="1"/>
</dbReference>
<feature type="compositionally biased region" description="Basic and acidic residues" evidence="10">
    <location>
        <begin position="387"/>
        <end position="398"/>
    </location>
</feature>
<dbReference type="Gene3D" id="3.20.20.80">
    <property type="entry name" value="Glycosidases"/>
    <property type="match status" value="1"/>
</dbReference>
<evidence type="ECO:0000256" key="2">
    <source>
        <dbReference type="ARBA" id="ARBA00012729"/>
    </source>
</evidence>
<dbReference type="PROSITE" id="PS01095">
    <property type="entry name" value="GH18_1"/>
    <property type="match status" value="1"/>
</dbReference>
<dbReference type="PROSITE" id="PS51910">
    <property type="entry name" value="GH18_2"/>
    <property type="match status" value="1"/>
</dbReference>
<evidence type="ECO:0000256" key="6">
    <source>
        <dbReference type="ARBA" id="ARBA00023295"/>
    </source>
</evidence>
<feature type="compositionally biased region" description="Basic and acidic residues" evidence="10">
    <location>
        <begin position="368"/>
        <end position="379"/>
    </location>
</feature>
<dbReference type="GO" id="GO:0005576">
    <property type="term" value="C:extracellular region"/>
    <property type="evidence" value="ECO:0007669"/>
    <property type="project" value="TreeGrafter"/>
</dbReference>
<name>A0AAV9U374_9PEZI</name>
<keyword evidence="6 8" id="KW-0326">Glycosidase</keyword>
<dbReference type="GO" id="GO:0008843">
    <property type="term" value="F:endochitinase activity"/>
    <property type="evidence" value="ECO:0007669"/>
    <property type="project" value="UniProtKB-EC"/>
</dbReference>
<dbReference type="EMBL" id="JAVHNS010000017">
    <property type="protein sequence ID" value="KAK6332503.1"/>
    <property type="molecule type" value="Genomic_DNA"/>
</dbReference>
<evidence type="ECO:0000259" key="12">
    <source>
        <dbReference type="PROSITE" id="PS51910"/>
    </source>
</evidence>
<keyword evidence="7" id="KW-0624">Polysaccharide degradation</keyword>
<dbReference type="Proteomes" id="UP001373714">
    <property type="component" value="Unassembled WGS sequence"/>
</dbReference>
<feature type="signal peptide" evidence="11">
    <location>
        <begin position="1"/>
        <end position="25"/>
    </location>
</feature>
<keyword evidence="11" id="KW-0732">Signal</keyword>
<feature type="compositionally biased region" description="Basic residues" evidence="10">
    <location>
        <begin position="399"/>
        <end position="417"/>
    </location>
</feature>
<evidence type="ECO:0000256" key="11">
    <source>
        <dbReference type="SAM" id="SignalP"/>
    </source>
</evidence>
<dbReference type="AlphaFoldDB" id="A0AAV9U374"/>
<organism evidence="13 14">
    <name type="scientific">Orbilia blumenaviensis</name>
    <dbReference type="NCBI Taxonomy" id="1796055"/>
    <lineage>
        <taxon>Eukaryota</taxon>
        <taxon>Fungi</taxon>
        <taxon>Dikarya</taxon>
        <taxon>Ascomycota</taxon>
        <taxon>Pezizomycotina</taxon>
        <taxon>Orbiliomycetes</taxon>
        <taxon>Orbiliales</taxon>
        <taxon>Orbiliaceae</taxon>
        <taxon>Orbilia</taxon>
    </lineage>
</organism>
<keyword evidence="4" id="KW-0146">Chitin degradation</keyword>
<dbReference type="InterPro" id="IPR001223">
    <property type="entry name" value="Glyco_hydro18_cat"/>
</dbReference>
<dbReference type="InterPro" id="IPR017853">
    <property type="entry name" value="GH"/>
</dbReference>
<protein>
    <recommendedName>
        <fullName evidence="2">chitinase</fullName>
        <ecNumber evidence="2">3.2.1.14</ecNumber>
    </recommendedName>
</protein>
<accession>A0AAV9U374</accession>
<dbReference type="PANTHER" id="PTHR45708">
    <property type="entry name" value="ENDOCHITINASE"/>
    <property type="match status" value="1"/>
</dbReference>
<dbReference type="InterPro" id="IPR050542">
    <property type="entry name" value="Glycosyl_Hydrlase18_Chitinase"/>
</dbReference>
<evidence type="ECO:0000256" key="3">
    <source>
        <dbReference type="ARBA" id="ARBA00022801"/>
    </source>
</evidence>
<sequence length="417" mass="45581">MIFVVVLSSPSGIALFTLITQTAFGFDIQSSNNVALYWGQNSAQASPQPPLKSYCNRPDVDILILSFIATLYSSEKIPILNLATPQCSPIPNSPGGQVTCPELAQDIEYCKTKGKKVLVSLGGATAGYEIQSSAEAEAAAKQIWDTYLGGGKDGVTVRPFGKVEVDGVDLDLETPAGQEGTYWPIFIDTIKSLYQSKAGRSGKTDYLITASPQCVYPDVILSPALKDKRSWFDMLFIQFYNNVCAPTNPTSFNFNEWAEWARSSSLNPSVKLFIGAPASPSAAPSGGFTPLESLLQVASEAMEDCENARVFWGGASVPTNSSSNYNPFGGIAFWDASWTTAEYTAATKTGLTTSWQWARSRNHIFKREDPADGEAKEAEAAESAADTVKRMRSRDTFRKTRASHRRHAIRRAHRHRR</sequence>
<evidence type="ECO:0000256" key="10">
    <source>
        <dbReference type="SAM" id="MobiDB-lite"/>
    </source>
</evidence>